<dbReference type="PhylomeDB" id="T1JE88"/>
<dbReference type="SMART" id="SM00338">
    <property type="entry name" value="BRLZ"/>
    <property type="match status" value="1"/>
</dbReference>
<feature type="region of interest" description="Disordered" evidence="8">
    <location>
        <begin position="124"/>
        <end position="157"/>
    </location>
</feature>
<proteinExistence type="predicted"/>
<feature type="domain" description="BZIP" evidence="9">
    <location>
        <begin position="54"/>
        <end position="105"/>
    </location>
</feature>
<dbReference type="EnsemblMetazoa" id="SMAR012129-RA">
    <property type="protein sequence ID" value="SMAR012129-PA"/>
    <property type="gene ID" value="SMAR012129"/>
</dbReference>
<evidence type="ECO:0000256" key="1">
    <source>
        <dbReference type="ARBA" id="ARBA00022843"/>
    </source>
</evidence>
<evidence type="ECO:0000256" key="2">
    <source>
        <dbReference type="ARBA" id="ARBA00023015"/>
    </source>
</evidence>
<keyword evidence="3" id="KW-0238">DNA-binding</keyword>
<dbReference type="CDD" id="cd14691">
    <property type="entry name" value="bZIP_XBP1"/>
    <property type="match status" value="1"/>
</dbReference>
<dbReference type="AlphaFoldDB" id="T1JE88"/>
<dbReference type="Gene3D" id="1.20.5.170">
    <property type="match status" value="1"/>
</dbReference>
<dbReference type="InterPro" id="IPR004827">
    <property type="entry name" value="bZIP"/>
</dbReference>
<evidence type="ECO:0000256" key="4">
    <source>
        <dbReference type="ARBA" id="ARBA00023163"/>
    </source>
</evidence>
<keyword evidence="2" id="KW-0805">Transcription regulation</keyword>
<evidence type="ECO:0000259" key="9">
    <source>
        <dbReference type="PROSITE" id="PS50217"/>
    </source>
</evidence>
<dbReference type="EMBL" id="JH432116">
    <property type="status" value="NOT_ANNOTATED_CDS"/>
    <property type="molecule type" value="Genomic_DNA"/>
</dbReference>
<evidence type="ECO:0000256" key="3">
    <source>
        <dbReference type="ARBA" id="ARBA00023125"/>
    </source>
</evidence>
<reference evidence="10" key="2">
    <citation type="submission" date="2015-02" db="UniProtKB">
        <authorList>
            <consortium name="EnsemblMetazoa"/>
        </authorList>
    </citation>
    <scope>IDENTIFICATION</scope>
</reference>
<evidence type="ECO:0000256" key="8">
    <source>
        <dbReference type="SAM" id="MobiDB-lite"/>
    </source>
</evidence>
<dbReference type="InterPro" id="IPR046347">
    <property type="entry name" value="bZIP_sf"/>
</dbReference>
<organism evidence="10 11">
    <name type="scientific">Strigamia maritima</name>
    <name type="common">European centipede</name>
    <name type="synonym">Geophilus maritimus</name>
    <dbReference type="NCBI Taxonomy" id="126957"/>
    <lineage>
        <taxon>Eukaryota</taxon>
        <taxon>Metazoa</taxon>
        <taxon>Ecdysozoa</taxon>
        <taxon>Arthropoda</taxon>
        <taxon>Myriapoda</taxon>
        <taxon>Chilopoda</taxon>
        <taxon>Pleurostigmophora</taxon>
        <taxon>Geophilomorpha</taxon>
        <taxon>Linotaeniidae</taxon>
        <taxon>Strigamia</taxon>
    </lineage>
</organism>
<reference evidence="11" key="1">
    <citation type="submission" date="2011-05" db="EMBL/GenBank/DDBJ databases">
        <authorList>
            <person name="Richards S.R."/>
            <person name="Qu J."/>
            <person name="Jiang H."/>
            <person name="Jhangiani S.N."/>
            <person name="Agravi P."/>
            <person name="Goodspeed R."/>
            <person name="Gross S."/>
            <person name="Mandapat C."/>
            <person name="Jackson L."/>
            <person name="Mathew T."/>
            <person name="Pu L."/>
            <person name="Thornton R."/>
            <person name="Saada N."/>
            <person name="Wilczek-Boney K.B."/>
            <person name="Lee S."/>
            <person name="Kovar C."/>
            <person name="Wu Y."/>
            <person name="Scherer S.E."/>
            <person name="Worley K.C."/>
            <person name="Muzny D.M."/>
            <person name="Gibbs R."/>
        </authorList>
    </citation>
    <scope>NUCLEOTIDE SEQUENCE</scope>
    <source>
        <strain evidence="11">Brora</strain>
    </source>
</reference>
<dbReference type="PROSITE" id="PS50217">
    <property type="entry name" value="BZIP"/>
    <property type="match status" value="1"/>
</dbReference>
<keyword evidence="5" id="KW-0539">Nucleus</keyword>
<feature type="coiled-coil region" evidence="7">
    <location>
        <begin position="72"/>
        <end position="99"/>
    </location>
</feature>
<evidence type="ECO:0000256" key="5">
    <source>
        <dbReference type="ARBA" id="ARBA00023242"/>
    </source>
</evidence>
<keyword evidence="11" id="KW-1185">Reference proteome</keyword>
<dbReference type="eggNOG" id="KOG4005">
    <property type="taxonomic scope" value="Eukaryota"/>
</dbReference>
<evidence type="ECO:0000313" key="11">
    <source>
        <dbReference type="Proteomes" id="UP000014500"/>
    </source>
</evidence>
<dbReference type="GO" id="GO:0000977">
    <property type="term" value="F:RNA polymerase II transcription regulatory region sequence-specific DNA binding"/>
    <property type="evidence" value="ECO:0007669"/>
    <property type="project" value="TreeGrafter"/>
</dbReference>
<keyword evidence="7" id="KW-0175">Coiled coil</keyword>
<keyword evidence="4" id="KW-0804">Transcription</keyword>
<dbReference type="PANTHER" id="PTHR46542">
    <property type="entry name" value="X-BOX BINDING PROTEIN 1"/>
    <property type="match status" value="1"/>
</dbReference>
<dbReference type="SUPFAM" id="SSF57959">
    <property type="entry name" value="Leucine zipper domain"/>
    <property type="match status" value="1"/>
</dbReference>
<dbReference type="STRING" id="126957.T1JE88"/>
<dbReference type="InterPro" id="IPR052470">
    <property type="entry name" value="ER_Stress-Reg_TF"/>
</dbReference>
<evidence type="ECO:0000256" key="7">
    <source>
        <dbReference type="SAM" id="Coils"/>
    </source>
</evidence>
<name>T1JE88_STRMM</name>
<keyword evidence="1" id="KW-0832">Ubl conjugation</keyword>
<evidence type="ECO:0000256" key="6">
    <source>
        <dbReference type="ARBA" id="ARBA00040165"/>
    </source>
</evidence>
<sequence>MGVPKTIIIAPIAVGKSRLIESQTNVKMTSILHLDEHSSIKTRKRQRLDHLSTEEKLLRRKLKNRVAAQSARDRKKARMDIMEIEVQKLHNKADKLINEEPEVTQMSCKENSPHESLEYASLINDPLPKGQDQLTDIGEDRTEGTTTEQLESDRENVKSDHVYGKPYENVVIVPQSDEVFVSEVILEQDGSASTQEMGNTDEKMEISITVTPPDIRLTDDLIEMSPSFYDVNDVVKFTLDTLDPRSPVTDSDYESSGSIYSPNSCIDSNNYLLDEENSLWEESFQELFPSLIY</sequence>
<evidence type="ECO:0000313" key="10">
    <source>
        <dbReference type="EnsemblMetazoa" id="SMAR012129-PA"/>
    </source>
</evidence>
<dbReference type="Proteomes" id="UP000014500">
    <property type="component" value="Unassembled WGS sequence"/>
</dbReference>
<dbReference type="GO" id="GO:0005634">
    <property type="term" value="C:nucleus"/>
    <property type="evidence" value="ECO:0007669"/>
    <property type="project" value="TreeGrafter"/>
</dbReference>
<dbReference type="PANTHER" id="PTHR46542:SF1">
    <property type="entry name" value="X-BOX BINDING PROTEIN 1"/>
    <property type="match status" value="1"/>
</dbReference>
<accession>T1JE88</accession>
<dbReference type="GO" id="GO:0000981">
    <property type="term" value="F:DNA-binding transcription factor activity, RNA polymerase II-specific"/>
    <property type="evidence" value="ECO:0007669"/>
    <property type="project" value="TreeGrafter"/>
</dbReference>
<protein>
    <recommendedName>
        <fullName evidence="6">X-box-binding protein 1</fullName>
    </recommendedName>
</protein>
<dbReference type="HOGENOM" id="CLU_950984_0_0_1"/>
<dbReference type="Pfam" id="PF07716">
    <property type="entry name" value="bZIP_2"/>
    <property type="match status" value="1"/>
</dbReference>